<sequence length="67" mass="7491">MTIRFCESPSEYLTGFFVVKDKKSSLIFVKSQAPFSLGSTGRLREVEYQKSLQGNSLTTVKPQSLAK</sequence>
<protein>
    <submittedName>
        <fullName evidence="1">Uncharacterized protein</fullName>
    </submittedName>
</protein>
<reference evidence="1 2" key="1">
    <citation type="submission" date="2018-07" db="EMBL/GenBank/DDBJ databases">
        <title>Genome analysis of Runella aurantiaca.</title>
        <authorList>
            <person name="Yang X."/>
        </authorList>
    </citation>
    <scope>NUCLEOTIDE SEQUENCE [LARGE SCALE GENOMIC DNA]</scope>
    <source>
        <strain evidence="1 2">YX9</strain>
    </source>
</reference>
<gene>
    <name evidence="1" type="ORF">DVG78_23680</name>
</gene>
<keyword evidence="2" id="KW-1185">Reference proteome</keyword>
<evidence type="ECO:0000313" key="2">
    <source>
        <dbReference type="Proteomes" id="UP000253141"/>
    </source>
</evidence>
<comment type="caution">
    <text evidence="1">The sequence shown here is derived from an EMBL/GenBank/DDBJ whole genome shotgun (WGS) entry which is preliminary data.</text>
</comment>
<evidence type="ECO:0000313" key="1">
    <source>
        <dbReference type="EMBL" id="RDB03514.1"/>
    </source>
</evidence>
<dbReference type="Proteomes" id="UP000253141">
    <property type="component" value="Unassembled WGS sequence"/>
</dbReference>
<proteinExistence type="predicted"/>
<organism evidence="1 2">
    <name type="scientific">Runella aurantiaca</name>
    <dbReference type="NCBI Taxonomy" id="2282308"/>
    <lineage>
        <taxon>Bacteria</taxon>
        <taxon>Pseudomonadati</taxon>
        <taxon>Bacteroidota</taxon>
        <taxon>Cytophagia</taxon>
        <taxon>Cytophagales</taxon>
        <taxon>Spirosomataceae</taxon>
        <taxon>Runella</taxon>
    </lineage>
</organism>
<dbReference type="AlphaFoldDB" id="A0A369I8N2"/>
<dbReference type="EMBL" id="QPIW01000026">
    <property type="protein sequence ID" value="RDB03514.1"/>
    <property type="molecule type" value="Genomic_DNA"/>
</dbReference>
<accession>A0A369I8N2</accession>
<name>A0A369I8N2_9BACT</name>